<evidence type="ECO:0000256" key="1">
    <source>
        <dbReference type="ARBA" id="ARBA00023002"/>
    </source>
</evidence>
<evidence type="ECO:0000313" key="2">
    <source>
        <dbReference type="EMBL" id="SPO01920.1"/>
    </source>
</evidence>
<keyword evidence="1" id="KW-0560">Oxidoreductase</keyword>
<protein>
    <recommendedName>
        <fullName evidence="4">Adh_short domain-containing protein</fullName>
    </recommendedName>
</protein>
<dbReference type="Gene3D" id="3.40.50.720">
    <property type="entry name" value="NAD(P)-binding Rossmann-like Domain"/>
    <property type="match status" value="1"/>
</dbReference>
<sequence length="333" mass="36160">MGTFAGFIYRQLIVKPKPLAANVRLDGKTALVTGANAGLGFEAARELSSHGLARLILAVRTVSKGEEARDMILAESPGVTVEVWALDHESFVSIDEFGRRASELDRLDIVILNAGVKNLDYVETKTGHESHLQVNHLGTALVSVHMLSPLSRTAKLLGSPTRLTIVSSENHFWANFKELQAVNTRAQLDSYRDCFRGLDRINIEEYSTSKLLNVLWMCELSGRAGKMGLDIVINSVNPGLCASSLHCTDPQATRAVRLIAYTSAQGGYCLTDAVVLHGEARGAYLSEQSVKDPSTFVLSGAGRGAQKKLWKETVDLLKTEAPVVEILQSLTSV</sequence>
<dbReference type="InterPro" id="IPR002347">
    <property type="entry name" value="SDR_fam"/>
</dbReference>
<dbReference type="PANTHER" id="PTHR43157:SF31">
    <property type="entry name" value="PHOSPHATIDYLINOSITOL-GLYCAN BIOSYNTHESIS CLASS F PROTEIN"/>
    <property type="match status" value="1"/>
</dbReference>
<keyword evidence="3" id="KW-1185">Reference proteome</keyword>
<dbReference type="PRINTS" id="PR00081">
    <property type="entry name" value="GDHRDH"/>
</dbReference>
<evidence type="ECO:0008006" key="4">
    <source>
        <dbReference type="Google" id="ProtNLM"/>
    </source>
</evidence>
<dbReference type="PANTHER" id="PTHR43157">
    <property type="entry name" value="PHOSPHATIDYLINOSITOL-GLYCAN BIOSYNTHESIS CLASS F PROTEIN-RELATED"/>
    <property type="match status" value="1"/>
</dbReference>
<accession>A0AAE8SUP6</accession>
<dbReference type="Pfam" id="PF00106">
    <property type="entry name" value="adh_short"/>
    <property type="match status" value="1"/>
</dbReference>
<dbReference type="EMBL" id="ONZQ02000005">
    <property type="protein sequence ID" value="SPO01920.1"/>
    <property type="molecule type" value="Genomic_DNA"/>
</dbReference>
<dbReference type="InterPro" id="IPR036291">
    <property type="entry name" value="NAD(P)-bd_dom_sf"/>
</dbReference>
<gene>
    <name evidence="2" type="ORF">DNG_04593</name>
</gene>
<dbReference type="SUPFAM" id="SSF51735">
    <property type="entry name" value="NAD(P)-binding Rossmann-fold domains"/>
    <property type="match status" value="1"/>
</dbReference>
<dbReference type="AlphaFoldDB" id="A0AAE8SUP6"/>
<evidence type="ECO:0000313" key="3">
    <source>
        <dbReference type="Proteomes" id="UP001187682"/>
    </source>
</evidence>
<name>A0AAE8SUP6_9PEZI</name>
<dbReference type="Proteomes" id="UP001187682">
    <property type="component" value="Unassembled WGS sequence"/>
</dbReference>
<proteinExistence type="predicted"/>
<dbReference type="GO" id="GO:0016491">
    <property type="term" value="F:oxidoreductase activity"/>
    <property type="evidence" value="ECO:0007669"/>
    <property type="project" value="UniProtKB-KW"/>
</dbReference>
<organism evidence="2 3">
    <name type="scientific">Cephalotrichum gorgonifer</name>
    <dbReference type="NCBI Taxonomy" id="2041049"/>
    <lineage>
        <taxon>Eukaryota</taxon>
        <taxon>Fungi</taxon>
        <taxon>Dikarya</taxon>
        <taxon>Ascomycota</taxon>
        <taxon>Pezizomycotina</taxon>
        <taxon>Sordariomycetes</taxon>
        <taxon>Hypocreomycetidae</taxon>
        <taxon>Microascales</taxon>
        <taxon>Microascaceae</taxon>
        <taxon>Cephalotrichum</taxon>
    </lineage>
</organism>
<comment type="caution">
    <text evidence="2">The sequence shown here is derived from an EMBL/GenBank/DDBJ whole genome shotgun (WGS) entry which is preliminary data.</text>
</comment>
<reference evidence="2" key="1">
    <citation type="submission" date="2018-03" db="EMBL/GenBank/DDBJ databases">
        <authorList>
            <person name="Guldener U."/>
        </authorList>
    </citation>
    <scope>NUCLEOTIDE SEQUENCE</scope>
</reference>